<evidence type="ECO:0000256" key="2">
    <source>
        <dbReference type="ARBA" id="ARBA00008417"/>
    </source>
</evidence>
<feature type="transmembrane region" description="Helical" evidence="10">
    <location>
        <begin position="431"/>
        <end position="454"/>
    </location>
</feature>
<dbReference type="EMBL" id="QYTW02000006">
    <property type="protein sequence ID" value="RST60078.1"/>
    <property type="molecule type" value="Genomic_DNA"/>
</dbReference>
<dbReference type="Pfam" id="PF01554">
    <property type="entry name" value="MatE"/>
    <property type="match status" value="2"/>
</dbReference>
<evidence type="ECO:0000313" key="11">
    <source>
        <dbReference type="EMBL" id="RST60078.1"/>
    </source>
</evidence>
<keyword evidence="7 10" id="KW-1133">Transmembrane helix</keyword>
<dbReference type="GO" id="GO:0042910">
    <property type="term" value="F:xenobiotic transmembrane transporter activity"/>
    <property type="evidence" value="ECO:0007669"/>
    <property type="project" value="InterPro"/>
</dbReference>
<dbReference type="InterPro" id="IPR045070">
    <property type="entry name" value="MATE_MepA-like"/>
</dbReference>
<organism evidence="11 12">
    <name type="scientific">Siminovitchia terrae</name>
    <name type="common">Bacillus terrae</name>
    <dbReference type="NCBI Taxonomy" id="1914933"/>
    <lineage>
        <taxon>Bacteria</taxon>
        <taxon>Bacillati</taxon>
        <taxon>Bacillota</taxon>
        <taxon>Bacilli</taxon>
        <taxon>Bacillales</taxon>
        <taxon>Bacillaceae</taxon>
        <taxon>Siminovitchia</taxon>
    </lineage>
</organism>
<feature type="transmembrane region" description="Helical" evidence="10">
    <location>
        <begin position="81"/>
        <end position="98"/>
    </location>
</feature>
<evidence type="ECO:0000256" key="4">
    <source>
        <dbReference type="ARBA" id="ARBA00022448"/>
    </source>
</evidence>
<dbReference type="GO" id="GO:0015297">
    <property type="term" value="F:antiporter activity"/>
    <property type="evidence" value="ECO:0007669"/>
    <property type="project" value="InterPro"/>
</dbReference>
<dbReference type="GO" id="GO:0046677">
    <property type="term" value="P:response to antibiotic"/>
    <property type="evidence" value="ECO:0007669"/>
    <property type="project" value="UniProtKB-KW"/>
</dbReference>
<feature type="transmembrane region" description="Helical" evidence="10">
    <location>
        <begin position="287"/>
        <end position="308"/>
    </location>
</feature>
<name>A0A429X9I0_SIMTE</name>
<sequence>MKNTSNCSCYVMKFWGDIMNKLEAMPVPKLIRNFSTPAIIALLVNSINMAIDRIFIAKGVNTLAISAVTVAFGLYLVMQSLAQLIGSGAGANLSIVLGKNDNERAKKIVGTSFVLSLTLSLLIAVLGIIFLKPVLYLYGANSGNIDYAVEYSTYFLVGSVFFVISQSMNSIIRSMGFAKRAFINFIVAILVNIILDPIFIFVLGLGVGGAALASVIASLVSAALTLQFLFKNNIGIMLHHKYMRFYLDEVKQILSVGFSGFIGQISLSLVSLIFNRVSYAYGGNTGLAAYGVIYTIAMLVYMPIIGLGQGIQPIIGYSYGHAAIDRVKETMKYAIKYVLFFCIFMFLLIEIFSSYIISAFGGSTDPELLDTATFGMRIFCCMVPIVGVQMIGSNFFQYIGDARKAIFLSSLRQLILLIPLVYILPKFLGLLGVWLATPIADLISFTVVALYLWIQYRKFKPEVGLKIDDQSL</sequence>
<feature type="transmembrane region" description="Helical" evidence="10">
    <location>
        <begin position="253"/>
        <end position="275"/>
    </location>
</feature>
<dbReference type="InterPro" id="IPR051327">
    <property type="entry name" value="MATE_MepA_subfamily"/>
</dbReference>
<keyword evidence="5" id="KW-1003">Cell membrane</keyword>
<dbReference type="PANTHER" id="PTHR43823">
    <property type="entry name" value="SPORULATION PROTEIN YKVU"/>
    <property type="match status" value="1"/>
</dbReference>
<evidence type="ECO:0000313" key="12">
    <source>
        <dbReference type="Proteomes" id="UP000287296"/>
    </source>
</evidence>
<evidence type="ECO:0000256" key="10">
    <source>
        <dbReference type="SAM" id="Phobius"/>
    </source>
</evidence>
<keyword evidence="8 10" id="KW-0472">Membrane</keyword>
<dbReference type="Proteomes" id="UP000287296">
    <property type="component" value="Unassembled WGS sequence"/>
</dbReference>
<comment type="subcellular location">
    <subcellularLocation>
        <location evidence="1">Cell membrane</location>
        <topology evidence="1">Multi-pass membrane protein</topology>
    </subcellularLocation>
</comment>
<dbReference type="PIRSF" id="PIRSF006603">
    <property type="entry name" value="DinF"/>
    <property type="match status" value="1"/>
</dbReference>
<dbReference type="CDD" id="cd13143">
    <property type="entry name" value="MATE_MepA_like"/>
    <property type="match status" value="1"/>
</dbReference>
<feature type="transmembrane region" description="Helical" evidence="10">
    <location>
        <begin position="374"/>
        <end position="393"/>
    </location>
</feature>
<evidence type="ECO:0000256" key="3">
    <source>
        <dbReference type="ARBA" id="ARBA00022106"/>
    </source>
</evidence>
<feature type="transmembrane region" description="Helical" evidence="10">
    <location>
        <begin position="211"/>
        <end position="232"/>
    </location>
</feature>
<gene>
    <name evidence="11" type="ORF">D5F11_008410</name>
</gene>
<evidence type="ECO:0000256" key="1">
    <source>
        <dbReference type="ARBA" id="ARBA00004651"/>
    </source>
</evidence>
<comment type="similarity">
    <text evidence="2">Belongs to the multi antimicrobial extrusion (MATE) (TC 2.A.66.1) family. MepA subfamily.</text>
</comment>
<dbReference type="GO" id="GO:0005886">
    <property type="term" value="C:plasma membrane"/>
    <property type="evidence" value="ECO:0007669"/>
    <property type="project" value="UniProtKB-SubCell"/>
</dbReference>
<dbReference type="InterPro" id="IPR048279">
    <property type="entry name" value="MdtK-like"/>
</dbReference>
<dbReference type="AlphaFoldDB" id="A0A429X9I0"/>
<feature type="transmembrane region" description="Helical" evidence="10">
    <location>
        <begin position="405"/>
        <end position="425"/>
    </location>
</feature>
<evidence type="ECO:0000256" key="7">
    <source>
        <dbReference type="ARBA" id="ARBA00022989"/>
    </source>
</evidence>
<reference evidence="11 12" key="1">
    <citation type="submission" date="2018-12" db="EMBL/GenBank/DDBJ databases">
        <authorList>
            <person name="Sun L."/>
            <person name="Chen Z."/>
        </authorList>
    </citation>
    <scope>NUCLEOTIDE SEQUENCE [LARGE SCALE GENOMIC DNA]</scope>
    <source>
        <strain evidence="11 12">LMG 29736</strain>
    </source>
</reference>
<comment type="caution">
    <text evidence="11">The sequence shown here is derived from an EMBL/GenBank/DDBJ whole genome shotgun (WGS) entry which is preliminary data.</text>
</comment>
<feature type="transmembrane region" description="Helical" evidence="10">
    <location>
        <begin position="55"/>
        <end position="75"/>
    </location>
</feature>
<feature type="transmembrane region" description="Helical" evidence="10">
    <location>
        <begin position="337"/>
        <end position="362"/>
    </location>
</feature>
<proteinExistence type="inferred from homology"/>
<evidence type="ECO:0000256" key="8">
    <source>
        <dbReference type="ARBA" id="ARBA00023136"/>
    </source>
</evidence>
<feature type="transmembrane region" description="Helical" evidence="10">
    <location>
        <begin position="110"/>
        <end position="131"/>
    </location>
</feature>
<dbReference type="NCBIfam" id="TIGR00797">
    <property type="entry name" value="matE"/>
    <property type="match status" value="1"/>
</dbReference>
<keyword evidence="4" id="KW-0813">Transport</keyword>
<accession>A0A429X9I0</accession>
<evidence type="ECO:0000256" key="5">
    <source>
        <dbReference type="ARBA" id="ARBA00022475"/>
    </source>
</evidence>
<evidence type="ECO:0000256" key="6">
    <source>
        <dbReference type="ARBA" id="ARBA00022692"/>
    </source>
</evidence>
<keyword evidence="9" id="KW-0046">Antibiotic resistance</keyword>
<dbReference type="InterPro" id="IPR002528">
    <property type="entry name" value="MATE_fam"/>
</dbReference>
<feature type="transmembrane region" description="Helical" evidence="10">
    <location>
        <begin position="151"/>
        <end position="169"/>
    </location>
</feature>
<protein>
    <recommendedName>
        <fullName evidence="3">Multidrug export protein MepA</fullName>
    </recommendedName>
</protein>
<evidence type="ECO:0000256" key="9">
    <source>
        <dbReference type="ARBA" id="ARBA00023251"/>
    </source>
</evidence>
<dbReference type="PANTHER" id="PTHR43823:SF3">
    <property type="entry name" value="MULTIDRUG EXPORT PROTEIN MEPA"/>
    <property type="match status" value="1"/>
</dbReference>
<feature type="transmembrane region" description="Helical" evidence="10">
    <location>
        <begin position="181"/>
        <end position="205"/>
    </location>
</feature>
<keyword evidence="6 10" id="KW-0812">Transmembrane</keyword>